<sequence>MKTSEKISTLFLSITAFLILLPLSFLVLWSISSKWLYPAVLPQQLAVKPFIQMIHDPSFLPAIMNSFVIAFATTFLTLVIALPAANYFAFQQQFSQRVVEVMIYLPLILPAVALITSSQVIFLKLGLNGSFLGVVLIHTYFCLPYGMQILLESYRQLGEGYRLTARSLGASRWLTFWQISWPLLRPGIATAASLVFIVSFSQYLPTFFIGGGRIVTLPLLLLPYANNGRYGIASAYSLLFLVCTILGVLFLRKLIGGVQRGTKR</sequence>
<feature type="transmembrane region" description="Helical" evidence="8">
    <location>
        <begin position="67"/>
        <end position="89"/>
    </location>
</feature>
<dbReference type="InterPro" id="IPR000515">
    <property type="entry name" value="MetI-like"/>
</dbReference>
<keyword evidence="4" id="KW-0997">Cell inner membrane</keyword>
<evidence type="ECO:0000256" key="6">
    <source>
        <dbReference type="ARBA" id="ARBA00022989"/>
    </source>
</evidence>
<feature type="transmembrane region" description="Helical" evidence="8">
    <location>
        <begin position="129"/>
        <end position="147"/>
    </location>
</feature>
<evidence type="ECO:0000256" key="4">
    <source>
        <dbReference type="ARBA" id="ARBA00022519"/>
    </source>
</evidence>
<keyword evidence="6 8" id="KW-1133">Transmembrane helix</keyword>
<dbReference type="SUPFAM" id="SSF161098">
    <property type="entry name" value="MetI-like"/>
    <property type="match status" value="1"/>
</dbReference>
<evidence type="ECO:0000313" key="11">
    <source>
        <dbReference type="Proteomes" id="UP001265301"/>
    </source>
</evidence>
<evidence type="ECO:0000259" key="9">
    <source>
        <dbReference type="PROSITE" id="PS50928"/>
    </source>
</evidence>
<dbReference type="Proteomes" id="UP001265301">
    <property type="component" value="Unassembled WGS sequence"/>
</dbReference>
<keyword evidence="2 8" id="KW-0813">Transport</keyword>
<evidence type="ECO:0000256" key="1">
    <source>
        <dbReference type="ARBA" id="ARBA00004429"/>
    </source>
</evidence>
<comment type="caution">
    <text evidence="10">The sequence shown here is derived from an EMBL/GenBank/DDBJ whole genome shotgun (WGS) entry which is preliminary data.</text>
</comment>
<feature type="domain" description="ABC transmembrane type-1" evidence="9">
    <location>
        <begin position="63"/>
        <end position="251"/>
    </location>
</feature>
<feature type="transmembrane region" description="Helical" evidence="8">
    <location>
        <begin position="101"/>
        <end position="123"/>
    </location>
</feature>
<organism evidence="10 11">
    <name type="scientific">Enterococcus viikkiensis</name>
    <dbReference type="NCBI Taxonomy" id="930854"/>
    <lineage>
        <taxon>Bacteria</taxon>
        <taxon>Bacillati</taxon>
        <taxon>Bacillota</taxon>
        <taxon>Bacilli</taxon>
        <taxon>Lactobacillales</taxon>
        <taxon>Enterococcaceae</taxon>
        <taxon>Enterococcus</taxon>
    </lineage>
</organism>
<name>A0ABU3FT12_9ENTE</name>
<dbReference type="CDD" id="cd06261">
    <property type="entry name" value="TM_PBP2"/>
    <property type="match status" value="1"/>
</dbReference>
<proteinExistence type="inferred from homology"/>
<dbReference type="RefSeq" id="WP_311819657.1">
    <property type="nucleotide sequence ID" value="NZ_JARQBN010000028.1"/>
</dbReference>
<dbReference type="EMBL" id="JARQBN010000028">
    <property type="protein sequence ID" value="MDT2829106.1"/>
    <property type="molecule type" value="Genomic_DNA"/>
</dbReference>
<keyword evidence="7 8" id="KW-0472">Membrane</keyword>
<comment type="similarity">
    <text evidence="8">Belongs to the binding-protein-dependent transport system permease family.</text>
</comment>
<dbReference type="PANTHER" id="PTHR43357">
    <property type="entry name" value="INNER MEMBRANE ABC TRANSPORTER PERMEASE PROTEIN YDCV"/>
    <property type="match status" value="1"/>
</dbReference>
<evidence type="ECO:0000256" key="7">
    <source>
        <dbReference type="ARBA" id="ARBA00023136"/>
    </source>
</evidence>
<comment type="subcellular location">
    <subcellularLocation>
        <location evidence="1">Cell inner membrane</location>
        <topology evidence="1">Multi-pass membrane protein</topology>
    </subcellularLocation>
    <subcellularLocation>
        <location evidence="8">Cell membrane</location>
        <topology evidence="8">Multi-pass membrane protein</topology>
    </subcellularLocation>
</comment>
<reference evidence="10 11" key="1">
    <citation type="submission" date="2023-03" db="EMBL/GenBank/DDBJ databases">
        <authorList>
            <person name="Shen W."/>
            <person name="Cai J."/>
        </authorList>
    </citation>
    <scope>NUCLEOTIDE SEQUENCE [LARGE SCALE GENOMIC DNA]</scope>
    <source>
        <strain evidence="10 11">B101</strain>
    </source>
</reference>
<keyword evidence="11" id="KW-1185">Reference proteome</keyword>
<evidence type="ECO:0000256" key="3">
    <source>
        <dbReference type="ARBA" id="ARBA00022475"/>
    </source>
</evidence>
<dbReference type="Pfam" id="PF00528">
    <property type="entry name" value="BPD_transp_1"/>
    <property type="match status" value="1"/>
</dbReference>
<accession>A0ABU3FT12</accession>
<dbReference type="InterPro" id="IPR035906">
    <property type="entry name" value="MetI-like_sf"/>
</dbReference>
<dbReference type="PROSITE" id="PS50928">
    <property type="entry name" value="ABC_TM1"/>
    <property type="match status" value="1"/>
</dbReference>
<gene>
    <name evidence="10" type="ORF">P7H59_11745</name>
</gene>
<feature type="transmembrane region" description="Helical" evidence="8">
    <location>
        <begin position="7"/>
        <end position="31"/>
    </location>
</feature>
<dbReference type="Gene3D" id="1.10.3720.10">
    <property type="entry name" value="MetI-like"/>
    <property type="match status" value="1"/>
</dbReference>
<protein>
    <submittedName>
        <fullName evidence="10">ABC transporter permease subunit</fullName>
    </submittedName>
</protein>
<evidence type="ECO:0000313" key="10">
    <source>
        <dbReference type="EMBL" id="MDT2829106.1"/>
    </source>
</evidence>
<feature type="transmembrane region" description="Helical" evidence="8">
    <location>
        <begin position="188"/>
        <end position="210"/>
    </location>
</feature>
<evidence type="ECO:0000256" key="8">
    <source>
        <dbReference type="RuleBase" id="RU363032"/>
    </source>
</evidence>
<feature type="transmembrane region" description="Helical" evidence="8">
    <location>
        <begin position="230"/>
        <end position="251"/>
    </location>
</feature>
<keyword evidence="5 8" id="KW-0812">Transmembrane</keyword>
<keyword evidence="3" id="KW-1003">Cell membrane</keyword>
<dbReference type="PANTHER" id="PTHR43357:SF4">
    <property type="entry name" value="INNER MEMBRANE ABC TRANSPORTER PERMEASE PROTEIN YDCV"/>
    <property type="match status" value="1"/>
</dbReference>
<evidence type="ECO:0000256" key="5">
    <source>
        <dbReference type="ARBA" id="ARBA00022692"/>
    </source>
</evidence>
<evidence type="ECO:0000256" key="2">
    <source>
        <dbReference type="ARBA" id="ARBA00022448"/>
    </source>
</evidence>